<dbReference type="GO" id="GO:0046872">
    <property type="term" value="F:metal ion binding"/>
    <property type="evidence" value="ECO:0007669"/>
    <property type="project" value="UniProtKB-KW"/>
</dbReference>
<evidence type="ECO:0000256" key="4">
    <source>
        <dbReference type="ARBA" id="ARBA00022982"/>
    </source>
</evidence>
<evidence type="ECO:0000313" key="9">
    <source>
        <dbReference type="EMBL" id="EPR31012.1"/>
    </source>
</evidence>
<accession>S7T1R3</accession>
<evidence type="ECO:0000256" key="5">
    <source>
        <dbReference type="ARBA" id="ARBA00023004"/>
    </source>
</evidence>
<keyword evidence="5" id="KW-0408">Iron</keyword>
<dbReference type="AlphaFoldDB" id="S7T1R3"/>
<keyword evidence="3" id="KW-0479">Metal-binding</keyword>
<dbReference type="STRING" id="1121439.dsat_1139"/>
<feature type="compositionally biased region" description="Basic and acidic residues" evidence="6">
    <location>
        <begin position="170"/>
        <end position="181"/>
    </location>
</feature>
<reference evidence="9 10" key="1">
    <citation type="journal article" date="2013" name="Genome Announc.">
        <title>Draft genome sequences for three mercury-methylating, sulfate-reducing bacteria.</title>
        <authorList>
            <person name="Brown S.D."/>
            <person name="Hurt R.A.Jr."/>
            <person name="Gilmour C.C."/>
            <person name="Elias D.A."/>
        </authorList>
    </citation>
    <scope>NUCLEOTIDE SEQUENCE [LARGE SCALE GENOMIC DNA]</scope>
    <source>
        <strain evidence="9 10">DSM 16529</strain>
    </source>
</reference>
<evidence type="ECO:0000256" key="7">
    <source>
        <dbReference type="SAM" id="SignalP"/>
    </source>
</evidence>
<feature type="signal peptide" evidence="7">
    <location>
        <begin position="1"/>
        <end position="29"/>
    </location>
</feature>
<feature type="chain" id="PRO_5004544352" evidence="7">
    <location>
        <begin position="30"/>
        <end position="425"/>
    </location>
</feature>
<evidence type="ECO:0000256" key="1">
    <source>
        <dbReference type="ARBA" id="ARBA00022448"/>
    </source>
</evidence>
<dbReference type="Proteomes" id="UP000014975">
    <property type="component" value="Unassembled WGS sequence"/>
</dbReference>
<dbReference type="PATRIC" id="fig|1121439.3.peg.2518"/>
<evidence type="ECO:0000256" key="3">
    <source>
        <dbReference type="ARBA" id="ARBA00022723"/>
    </source>
</evidence>
<keyword evidence="4" id="KW-0249">Electron transport</keyword>
<dbReference type="EMBL" id="ATHI01000030">
    <property type="protein sequence ID" value="EPR31012.1"/>
    <property type="molecule type" value="Genomic_DNA"/>
</dbReference>
<keyword evidence="10" id="KW-1185">Reference proteome</keyword>
<feature type="region of interest" description="Disordered" evidence="6">
    <location>
        <begin position="170"/>
        <end position="190"/>
    </location>
</feature>
<name>S7T1R3_9BACT</name>
<comment type="caution">
    <text evidence="9">The sequence shown here is derived from an EMBL/GenBank/DDBJ whole genome shotgun (WGS) entry which is preliminary data.</text>
</comment>
<keyword evidence="1" id="KW-0813">Transport</keyword>
<evidence type="ECO:0000259" key="8">
    <source>
        <dbReference type="Pfam" id="PF09459"/>
    </source>
</evidence>
<dbReference type="Pfam" id="PF09459">
    <property type="entry name" value="EB_dh"/>
    <property type="match status" value="1"/>
</dbReference>
<sequence length="425" mass="45957">MRIAAHRLHAVRLILPVLCLLLAAGPAAAYPPDGPATPLAVQAAYDDATIALRFSWKTDKGYPGLLHDLRSYDAAKGSWERPARVNEDRISFMVEDIDDPVQGFANHGCWVTCHTDLNGMPGNAGRGDTRHYVLKGEGQGRMLDMWHWRGGRSGPMGYAEDTWVRAHDLNSDAQGRRRDDDAGSPTTLLRDKGDRLREDQPFAVAFTFESKDVTLPEFVFDPQKNSGHYFLVDDNGLAKAAPVAELANAHSIEAMARGERQHALIATGEKANALHVASLSDEEKARIAAEALAGGIIPRPVLFDHAGDQHDIRAERAFDEATMTWTVTMIRALDTGSKNDVSFKGLDAGRVYTLGMALHDGNGSGMSHLVALPASLGKAGSGSMIEAARVSDVAKADWTKVPTATVDLFTAEPVSWQEIDASATN</sequence>
<dbReference type="OrthoDB" id="5337932at2"/>
<dbReference type="GO" id="GO:0020037">
    <property type="term" value="F:heme binding"/>
    <property type="evidence" value="ECO:0007669"/>
    <property type="project" value="InterPro"/>
</dbReference>
<evidence type="ECO:0000313" key="10">
    <source>
        <dbReference type="Proteomes" id="UP000014975"/>
    </source>
</evidence>
<dbReference type="eggNOG" id="COG2864">
    <property type="taxonomic scope" value="Bacteria"/>
</dbReference>
<keyword evidence="2" id="KW-0349">Heme</keyword>
<feature type="domain" description="Cytochrome c-552/DMSO reductase-like haem-binding" evidence="8">
    <location>
        <begin position="32"/>
        <end position="369"/>
    </location>
</feature>
<gene>
    <name evidence="9" type="ORF">dsat_1139</name>
</gene>
<dbReference type="RefSeq" id="WP_020887836.1">
    <property type="nucleotide sequence ID" value="NZ_ATHI01000030.1"/>
</dbReference>
<dbReference type="Gene3D" id="2.60.40.1190">
    <property type="match status" value="1"/>
</dbReference>
<evidence type="ECO:0000256" key="2">
    <source>
        <dbReference type="ARBA" id="ARBA00022617"/>
    </source>
</evidence>
<evidence type="ECO:0000256" key="6">
    <source>
        <dbReference type="SAM" id="MobiDB-lite"/>
    </source>
</evidence>
<dbReference type="InterPro" id="IPR019020">
    <property type="entry name" value="Cyt-c552/DMSO_Rdtase_haem-bd"/>
</dbReference>
<organism evidence="9 10">
    <name type="scientific">Alkalidesulfovibrio alkalitolerans DSM 16529</name>
    <dbReference type="NCBI Taxonomy" id="1121439"/>
    <lineage>
        <taxon>Bacteria</taxon>
        <taxon>Pseudomonadati</taxon>
        <taxon>Thermodesulfobacteriota</taxon>
        <taxon>Desulfovibrionia</taxon>
        <taxon>Desulfovibrionales</taxon>
        <taxon>Desulfovibrionaceae</taxon>
        <taxon>Alkalidesulfovibrio</taxon>
    </lineage>
</organism>
<proteinExistence type="predicted"/>
<protein>
    <submittedName>
        <fullName evidence="9">Cytochrome c-552/DMSO reductase-like, heme-binding domain-containing protein</fullName>
    </submittedName>
</protein>
<keyword evidence="7" id="KW-0732">Signal</keyword>